<dbReference type="AlphaFoldDB" id="N1WLN9"/>
<accession>N1WLN9</accession>
<gene>
    <name evidence="1" type="ORF">LEP1GSC060_3446</name>
</gene>
<keyword evidence="2" id="KW-1185">Reference proteome</keyword>
<name>N1WLN9_9LEPT</name>
<sequence length="655" mass="75537">MLGCRLRLRISCLDSPNEKNQLTNPFLRNVLGESIFSSVHQNKKFVVGDDSQAFTKNKPSTKTKSPKVKSLTAKDRFNSKFPHINIDYYTNLTKALLTNFYPKTCPTCNVLLTKEVSTRENAILCPECNYHGSRTVGTSLHHLKVPLWTFSYILVEAVQRFPLGLSASEIQRKLCVSNNTGILLKRRLQVFLSEMIPSIKALMVEDICKSWKGRNLPESGDLSKIIKGKPVVHTDTLALFSATPSMRSNGHLARKKHTGQTASIYLSDRVAEQKGKYQIGSLIHTIAIKGKGIILTSVPDQKQTTLQPLFDFLPQNAPLCSDEGIPWMERYNRNFRSVNHSARSKDGKRNVWAKNRWSKNGISNQVSEGTQRSIKYSFLASYSYFKPESGQLYLNEFSALKAIRVYGVEELLRVSSHQKVHLSSKKTKELGKVETKYRIKPNSSIKHSDSKYLLKTVDSFKYIPPTPNGRIRRDFSNSRKRIDVKFRNLLEKNEFYELRQAHIDYLDFMIDGPKHRRLKEKYFNSLSYMLWNKVNHESESYVNSEEWKFLKDRKPLIRILSRWAKLGIAKVTKVKTKAFDEFELKVQKLIPILPDVLYTYDRSDFLNYKEQSKNIKVIMIPTQVGSKSKYGLTKKERDKLIRGCNGKFQNKKKRH</sequence>
<organism evidence="1 2">
    <name type="scientific">Leptospira weilii serovar Ranarum str. ICFT</name>
    <dbReference type="NCBI Taxonomy" id="1218598"/>
    <lineage>
        <taxon>Bacteria</taxon>
        <taxon>Pseudomonadati</taxon>
        <taxon>Spirochaetota</taxon>
        <taxon>Spirochaetia</taxon>
        <taxon>Leptospirales</taxon>
        <taxon>Leptospiraceae</taxon>
        <taxon>Leptospira</taxon>
    </lineage>
</organism>
<reference evidence="1" key="1">
    <citation type="submission" date="2013-03" db="EMBL/GenBank/DDBJ databases">
        <authorList>
            <person name="Harkins D.M."/>
            <person name="Durkin A.S."/>
            <person name="Brinkac L.M."/>
            <person name="Haft D.H."/>
            <person name="Selengut J.D."/>
            <person name="Sanka R."/>
            <person name="DePew J."/>
            <person name="Purushe J."/>
            <person name="Hartskeerl R.A."/>
            <person name="Ahmed A."/>
            <person name="van der Linden H."/>
            <person name="Goris M.G.A."/>
            <person name="Vinetz J.M."/>
            <person name="Sutton G.G."/>
            <person name="Nierman W.C."/>
            <person name="Fouts D.E."/>
        </authorList>
    </citation>
    <scope>NUCLEOTIDE SEQUENCE [LARGE SCALE GENOMIC DNA]</scope>
    <source>
        <strain evidence="1">ICFT</strain>
    </source>
</reference>
<protein>
    <recommendedName>
        <fullName evidence="3">ISXO2-like transposase domain protein</fullName>
    </recommendedName>
</protein>
<dbReference type="Proteomes" id="UP000012313">
    <property type="component" value="Unassembled WGS sequence"/>
</dbReference>
<proteinExistence type="predicted"/>
<evidence type="ECO:0000313" key="2">
    <source>
        <dbReference type="Proteomes" id="UP000012313"/>
    </source>
</evidence>
<dbReference type="RefSeq" id="WP_003005805.1">
    <property type="nucleotide sequence ID" value="NZ_AOHC02000041.1"/>
</dbReference>
<evidence type="ECO:0008006" key="3">
    <source>
        <dbReference type="Google" id="ProtNLM"/>
    </source>
</evidence>
<comment type="caution">
    <text evidence="1">The sequence shown here is derived from an EMBL/GenBank/DDBJ whole genome shotgun (WGS) entry which is preliminary data.</text>
</comment>
<dbReference type="STRING" id="1218598.LEP1GSC060_3446"/>
<dbReference type="EMBL" id="AOHC02000041">
    <property type="protein sequence ID" value="EMY76713.1"/>
    <property type="molecule type" value="Genomic_DNA"/>
</dbReference>
<evidence type="ECO:0000313" key="1">
    <source>
        <dbReference type="EMBL" id="EMY76713.1"/>
    </source>
</evidence>